<dbReference type="GO" id="GO:0008757">
    <property type="term" value="F:S-adenosylmethionine-dependent methyltransferase activity"/>
    <property type="evidence" value="ECO:0007669"/>
    <property type="project" value="UniProtKB-ARBA"/>
</dbReference>
<dbReference type="InterPro" id="IPR026113">
    <property type="entry name" value="METTL2/6/8-like"/>
</dbReference>
<dbReference type="Gene3D" id="3.40.50.150">
    <property type="entry name" value="Vaccinia Virus protein VP39"/>
    <property type="match status" value="1"/>
</dbReference>
<name>A0ABD2KU94_9BILA</name>
<dbReference type="GO" id="GO:0008173">
    <property type="term" value="F:RNA methyltransferase activity"/>
    <property type="evidence" value="ECO:0007669"/>
    <property type="project" value="UniProtKB-ARBA"/>
</dbReference>
<reference evidence="5 6" key="1">
    <citation type="submission" date="2024-10" db="EMBL/GenBank/DDBJ databases">
        <authorList>
            <person name="Kim D."/>
        </authorList>
    </citation>
    <scope>NUCLEOTIDE SEQUENCE [LARGE SCALE GENOMIC DNA]</scope>
    <source>
        <strain evidence="5">BH-2024</strain>
    </source>
</reference>
<evidence type="ECO:0000256" key="2">
    <source>
        <dbReference type="ARBA" id="ARBA00022603"/>
    </source>
</evidence>
<proteinExistence type="inferred from homology"/>
<comment type="caution">
    <text evidence="5">The sequence shown here is derived from an EMBL/GenBank/DDBJ whole genome shotgun (WGS) entry which is preliminary data.</text>
</comment>
<dbReference type="InterPro" id="IPR029063">
    <property type="entry name" value="SAM-dependent_MTases_sf"/>
</dbReference>
<keyword evidence="6" id="KW-1185">Reference proteome</keyword>
<accession>A0ABD2KU94</accession>
<comment type="similarity">
    <text evidence="1">Belongs to the methyltransferase superfamily. METL family.</text>
</comment>
<dbReference type="EMBL" id="JBICBT010000649">
    <property type="protein sequence ID" value="KAL3106476.1"/>
    <property type="molecule type" value="Genomic_DNA"/>
</dbReference>
<feature type="compositionally biased region" description="Low complexity" evidence="4">
    <location>
        <begin position="1"/>
        <end position="13"/>
    </location>
</feature>
<evidence type="ECO:0008006" key="7">
    <source>
        <dbReference type="Google" id="ProtNLM"/>
    </source>
</evidence>
<evidence type="ECO:0000313" key="5">
    <source>
        <dbReference type="EMBL" id="KAL3106476.1"/>
    </source>
</evidence>
<evidence type="ECO:0000256" key="4">
    <source>
        <dbReference type="SAM" id="MobiDB-lite"/>
    </source>
</evidence>
<keyword evidence="2" id="KW-0489">Methyltransferase</keyword>
<dbReference type="GO" id="GO:0032259">
    <property type="term" value="P:methylation"/>
    <property type="evidence" value="ECO:0007669"/>
    <property type="project" value="UniProtKB-KW"/>
</dbReference>
<dbReference type="AlphaFoldDB" id="A0ABD2KU94"/>
<gene>
    <name evidence="5" type="ORF">niasHT_011853</name>
</gene>
<evidence type="ECO:0000256" key="1">
    <source>
        <dbReference type="ARBA" id="ARBA00009725"/>
    </source>
</evidence>
<feature type="region of interest" description="Disordered" evidence="4">
    <location>
        <begin position="1"/>
        <end position="30"/>
    </location>
</feature>
<evidence type="ECO:0000313" key="6">
    <source>
        <dbReference type="Proteomes" id="UP001620626"/>
    </source>
</evidence>
<dbReference type="Proteomes" id="UP001620626">
    <property type="component" value="Unassembled WGS sequence"/>
</dbReference>
<dbReference type="SUPFAM" id="SSF53335">
    <property type="entry name" value="S-adenosyl-L-methionine-dependent methyltransferases"/>
    <property type="match status" value="1"/>
</dbReference>
<keyword evidence="3" id="KW-0808">Transferase</keyword>
<dbReference type="PANTHER" id="PTHR22809:SF11">
    <property type="entry name" value="TRNA N(3)-METHYLCYTIDINE METHYLTRANSFERASE METTL2"/>
    <property type="match status" value="1"/>
</dbReference>
<dbReference type="PANTHER" id="PTHR22809">
    <property type="entry name" value="METHYLTRANSFERASE-RELATED"/>
    <property type="match status" value="1"/>
</dbReference>
<protein>
    <recommendedName>
        <fullName evidence="7">RNA methyltransferase</fullName>
    </recommendedName>
</protein>
<organism evidence="5 6">
    <name type="scientific">Heterodera trifolii</name>
    <dbReference type="NCBI Taxonomy" id="157864"/>
    <lineage>
        <taxon>Eukaryota</taxon>
        <taxon>Metazoa</taxon>
        <taxon>Ecdysozoa</taxon>
        <taxon>Nematoda</taxon>
        <taxon>Chromadorea</taxon>
        <taxon>Rhabditida</taxon>
        <taxon>Tylenchina</taxon>
        <taxon>Tylenchomorpha</taxon>
        <taxon>Tylenchoidea</taxon>
        <taxon>Heteroderidae</taxon>
        <taxon>Heteroderinae</taxon>
        <taxon>Heterodera</taxon>
    </lineage>
</organism>
<sequence>MTTTNNISNNSTTDEMSKIEKRQQTMRNDPFGQRYLRDDVLCLTTMRGTTLTGRRRKKLKLTKPSKRKWPTPFPRVAKINVLDVGCGMCNTTIPLLESAEHIFMYSCDFSKKSIKTLRNDQRISSERSAVTVRPSRFGRHDSAGTVRPQRVFPI</sequence>
<evidence type="ECO:0000256" key="3">
    <source>
        <dbReference type="ARBA" id="ARBA00022679"/>
    </source>
</evidence>